<proteinExistence type="predicted"/>
<feature type="chain" id="PRO_5040175582" description="Secreted protein" evidence="1">
    <location>
        <begin position="23"/>
        <end position="83"/>
    </location>
</feature>
<organism evidence="2 3">
    <name type="scientific">Suillus discolor</name>
    <dbReference type="NCBI Taxonomy" id="1912936"/>
    <lineage>
        <taxon>Eukaryota</taxon>
        <taxon>Fungi</taxon>
        <taxon>Dikarya</taxon>
        <taxon>Basidiomycota</taxon>
        <taxon>Agaricomycotina</taxon>
        <taxon>Agaricomycetes</taxon>
        <taxon>Agaricomycetidae</taxon>
        <taxon>Boletales</taxon>
        <taxon>Suillineae</taxon>
        <taxon>Suillaceae</taxon>
        <taxon>Suillus</taxon>
    </lineage>
</organism>
<evidence type="ECO:0000313" key="2">
    <source>
        <dbReference type="EMBL" id="KAG2109330.1"/>
    </source>
</evidence>
<evidence type="ECO:0000313" key="3">
    <source>
        <dbReference type="Proteomes" id="UP000823399"/>
    </source>
</evidence>
<gene>
    <name evidence="2" type="ORF">F5147DRAFT_692821</name>
</gene>
<reference evidence="2" key="1">
    <citation type="journal article" date="2020" name="New Phytol.">
        <title>Comparative genomics reveals dynamic genome evolution in host specialist ectomycorrhizal fungi.</title>
        <authorList>
            <person name="Lofgren L.A."/>
            <person name="Nguyen N.H."/>
            <person name="Vilgalys R."/>
            <person name="Ruytinx J."/>
            <person name="Liao H.L."/>
            <person name="Branco S."/>
            <person name="Kuo A."/>
            <person name="LaButti K."/>
            <person name="Lipzen A."/>
            <person name="Andreopoulos W."/>
            <person name="Pangilinan J."/>
            <person name="Riley R."/>
            <person name="Hundley H."/>
            <person name="Na H."/>
            <person name="Barry K."/>
            <person name="Grigoriev I.V."/>
            <person name="Stajich J.E."/>
            <person name="Kennedy P.G."/>
        </authorList>
    </citation>
    <scope>NUCLEOTIDE SEQUENCE</scope>
    <source>
        <strain evidence="2">FC423</strain>
    </source>
</reference>
<dbReference type="RefSeq" id="XP_041293412.1">
    <property type="nucleotide sequence ID" value="XM_041437211.1"/>
</dbReference>
<dbReference type="AlphaFoldDB" id="A0A9P7JUP1"/>
<keyword evidence="1" id="KW-0732">Signal</keyword>
<dbReference type="EMBL" id="JABBWM010000024">
    <property type="protein sequence ID" value="KAG2109330.1"/>
    <property type="molecule type" value="Genomic_DNA"/>
</dbReference>
<evidence type="ECO:0008006" key="4">
    <source>
        <dbReference type="Google" id="ProtNLM"/>
    </source>
</evidence>
<dbReference type="GeneID" id="64699470"/>
<keyword evidence="3" id="KW-1185">Reference proteome</keyword>
<accession>A0A9P7JUP1</accession>
<feature type="signal peptide" evidence="1">
    <location>
        <begin position="1"/>
        <end position="22"/>
    </location>
</feature>
<comment type="caution">
    <text evidence="2">The sequence shown here is derived from an EMBL/GenBank/DDBJ whole genome shotgun (WGS) entry which is preliminary data.</text>
</comment>
<protein>
    <recommendedName>
        <fullName evidence="4">Secreted protein</fullName>
    </recommendedName>
</protein>
<dbReference type="Proteomes" id="UP000823399">
    <property type="component" value="Unassembled WGS sequence"/>
</dbReference>
<name>A0A9P7JUP1_9AGAM</name>
<sequence length="83" mass="8663">MVISPQFCTFSFTLTIVLAVLAKSDRSCRVHTLKGGGGNCEPAGGGAGLFPSAILKYELSDCRSLTATPRGSTHTSVSWTVSI</sequence>
<evidence type="ECO:0000256" key="1">
    <source>
        <dbReference type="SAM" id="SignalP"/>
    </source>
</evidence>